<organism evidence="3 4">
    <name type="scientific">Infirmifilum uzonense</name>
    <dbReference type="NCBI Taxonomy" id="1550241"/>
    <lineage>
        <taxon>Archaea</taxon>
        <taxon>Thermoproteota</taxon>
        <taxon>Thermoprotei</taxon>
        <taxon>Thermofilales</taxon>
        <taxon>Thermofilaceae</taxon>
        <taxon>Infirmifilum</taxon>
    </lineage>
</organism>
<keyword evidence="4" id="KW-1185">Reference proteome</keyword>
<dbReference type="GeneID" id="25401137"/>
<feature type="domain" description="PIN" evidence="2">
    <location>
        <begin position="2"/>
        <end position="123"/>
    </location>
</feature>
<dbReference type="AlphaFoldDB" id="A0A0F7CKX6"/>
<evidence type="ECO:0000259" key="2">
    <source>
        <dbReference type="Pfam" id="PF01850"/>
    </source>
</evidence>
<name>A0A0F7CKX6_9CREN</name>
<dbReference type="InterPro" id="IPR044153">
    <property type="entry name" value="PIN_Pae0151-like"/>
</dbReference>
<dbReference type="RefSeq" id="WP_052883829.1">
    <property type="nucleotide sequence ID" value="NZ_CP009961.1"/>
</dbReference>
<dbReference type="Gene3D" id="3.40.50.1010">
    <property type="entry name" value="5'-nuclease"/>
    <property type="match status" value="1"/>
</dbReference>
<proteinExistence type="predicted"/>
<evidence type="ECO:0000313" key="4">
    <source>
        <dbReference type="Proteomes" id="UP000067434"/>
    </source>
</evidence>
<dbReference type="STRING" id="1550241.MA03_02860"/>
<dbReference type="Proteomes" id="UP000067434">
    <property type="component" value="Chromosome"/>
</dbReference>
<dbReference type="PANTHER" id="PTHR35901:SF1">
    <property type="entry name" value="EXONUCLEASE VAPC9"/>
    <property type="match status" value="1"/>
</dbReference>
<dbReference type="EMBL" id="CP009961">
    <property type="protein sequence ID" value="AKG38426.1"/>
    <property type="molecule type" value="Genomic_DNA"/>
</dbReference>
<accession>A0A0F7CKX6</accession>
<dbReference type="PANTHER" id="PTHR35901">
    <property type="entry name" value="RIBONUCLEASE VAPC3"/>
    <property type="match status" value="1"/>
</dbReference>
<dbReference type="InterPro" id="IPR051619">
    <property type="entry name" value="TypeII_TA_RNase_PINc/VapC"/>
</dbReference>
<evidence type="ECO:0000256" key="1">
    <source>
        <dbReference type="ARBA" id="ARBA00022842"/>
    </source>
</evidence>
<dbReference type="Pfam" id="PF01850">
    <property type="entry name" value="PIN"/>
    <property type="match status" value="1"/>
</dbReference>
<gene>
    <name evidence="3" type="ORF">MA03_02860</name>
</gene>
<dbReference type="HOGENOM" id="CLU_121774_2_1_2"/>
<dbReference type="SUPFAM" id="SSF88723">
    <property type="entry name" value="PIN domain-like"/>
    <property type="match status" value="1"/>
</dbReference>
<reference evidence="3 4" key="1">
    <citation type="journal article" date="2015" name="Stand. Genomic Sci.">
        <title>Complete genome sequence of and proposal of Thermofilum uzonense sp. nov. a novel hyperthermophilic crenarchaeon and emended description of the genus Thermofilum.</title>
        <authorList>
            <person name="Toshchakov S.V."/>
            <person name="Korzhenkov A.A."/>
            <person name="Samarov N.I."/>
            <person name="Mazunin I.O."/>
            <person name="Mozhey O.I."/>
            <person name="Shmyr I.S."/>
            <person name="Derbikova K.S."/>
            <person name="Taranov E.A."/>
            <person name="Dominova I.N."/>
            <person name="Bonch-Osmolovskaya E.A."/>
            <person name="Patrushev M.V."/>
            <person name="Podosokorskaya O.A."/>
            <person name="Kublanov I.V."/>
        </authorList>
    </citation>
    <scope>NUCLEOTIDE SEQUENCE [LARGE SCALE GENOMIC DNA]</scope>
    <source>
        <strain evidence="3 4">1807-2</strain>
    </source>
</reference>
<dbReference type="InterPro" id="IPR029060">
    <property type="entry name" value="PIN-like_dom_sf"/>
</dbReference>
<dbReference type="CDD" id="cd09873">
    <property type="entry name" value="PIN_Pae0151-like"/>
    <property type="match status" value="1"/>
</dbReference>
<dbReference type="OrthoDB" id="269293at2157"/>
<dbReference type="InterPro" id="IPR002716">
    <property type="entry name" value="PIN_dom"/>
</dbReference>
<dbReference type="KEGG" id="thf:MA03_02860"/>
<keyword evidence="1" id="KW-0460">Magnesium</keyword>
<protein>
    <recommendedName>
        <fullName evidence="2">PIN domain-containing protein</fullName>
    </recommendedName>
</protein>
<dbReference type="PATRIC" id="fig|1550241.5.peg.594"/>
<sequence length="132" mass="14928">MIVVDATVITAFILREPEWEKYADIIKNCCTVDHVAKEVSNAIWKSFRRDFISEEDAKAKFQAMRKLIDVNVILYNELEVLDKAFEVSIKEGITVYDALYIALSMKLGGKLATLDKRQKSVAENLGIETLVG</sequence>
<evidence type="ECO:0000313" key="3">
    <source>
        <dbReference type="EMBL" id="AKG38426.1"/>
    </source>
</evidence>